<accession>A0A1Y5XXZ9</accession>
<keyword evidence="10" id="KW-1185">Reference proteome</keyword>
<evidence type="ECO:0000259" key="8">
    <source>
        <dbReference type="PROSITE" id="PS50109"/>
    </source>
</evidence>
<dbReference type="InterPro" id="IPR036890">
    <property type="entry name" value="HATPase_C_sf"/>
</dbReference>
<comment type="catalytic activity">
    <reaction evidence="1">
        <text>ATP + protein L-histidine = ADP + protein N-phospho-L-histidine.</text>
        <dbReference type="EC" id="2.7.13.3"/>
    </reaction>
</comment>
<name>A0A1Y5XXZ9_KIBAR</name>
<evidence type="ECO:0000256" key="7">
    <source>
        <dbReference type="ARBA" id="ARBA00039401"/>
    </source>
</evidence>
<dbReference type="SUPFAM" id="SSF55874">
    <property type="entry name" value="ATPase domain of HSP90 chaperone/DNA topoisomerase II/histidine kinase"/>
    <property type="match status" value="1"/>
</dbReference>
<dbReference type="EC" id="2.7.13.3" evidence="2"/>
<sequence>MDPVALQFLPYPHVFRGERRDGIHIPWPDRCGSCNRQCESAASSGVGLCSYGLNYARIDDDLLVAGVVARDYPTHLAAHRRMVKKLGKKTIVLTDLRAVIDAASAADARFASEVDDAKRAIIEEYKASAGYLDDIVRALRPDVQRSLAQVHDYRQLITQIVQNVNVIVETAEPGTEFEVALSSAAPELRAIYWAARLLESKLEAALYLMYPEKIDDPKSKKNFRLHGLVTKYSRIYGSTFQSKDLKVVTAGGSWGSLHANPDAVGVIPHAFLDNAAKYAPPGTTITLWFAEDEEHITFEVESFGPPIRPHEFTQVFDLFFRGEAAQAQSVEGTGFGLALASHIACVIGAQLSVNQGGRKGPDGTVITSFTAVFPKGPLSA</sequence>
<evidence type="ECO:0000256" key="6">
    <source>
        <dbReference type="ARBA" id="ARBA00023012"/>
    </source>
</evidence>
<dbReference type="PANTHER" id="PTHR45453">
    <property type="entry name" value="PHOSPHATE REGULON SENSOR PROTEIN PHOR"/>
    <property type="match status" value="1"/>
</dbReference>
<evidence type="ECO:0000256" key="4">
    <source>
        <dbReference type="ARBA" id="ARBA00022679"/>
    </source>
</evidence>
<dbReference type="GO" id="GO:0005886">
    <property type="term" value="C:plasma membrane"/>
    <property type="evidence" value="ECO:0007669"/>
    <property type="project" value="TreeGrafter"/>
</dbReference>
<dbReference type="RefSeq" id="WP_084430090.1">
    <property type="nucleotide sequence ID" value="NZ_FWXV01000005.1"/>
</dbReference>
<dbReference type="Gene3D" id="3.30.565.10">
    <property type="entry name" value="Histidine kinase-like ATPase, C-terminal domain"/>
    <property type="match status" value="1"/>
</dbReference>
<dbReference type="PANTHER" id="PTHR45453:SF1">
    <property type="entry name" value="PHOSPHATE REGULON SENSOR PROTEIN PHOR"/>
    <property type="match status" value="1"/>
</dbReference>
<organism evidence="9 10">
    <name type="scientific">Kibdelosporangium aridum</name>
    <dbReference type="NCBI Taxonomy" id="2030"/>
    <lineage>
        <taxon>Bacteria</taxon>
        <taxon>Bacillati</taxon>
        <taxon>Actinomycetota</taxon>
        <taxon>Actinomycetes</taxon>
        <taxon>Pseudonocardiales</taxon>
        <taxon>Pseudonocardiaceae</taxon>
        <taxon>Kibdelosporangium</taxon>
    </lineage>
</organism>
<dbReference type="GO" id="GO:0000155">
    <property type="term" value="F:phosphorelay sensor kinase activity"/>
    <property type="evidence" value="ECO:0007669"/>
    <property type="project" value="TreeGrafter"/>
</dbReference>
<evidence type="ECO:0000256" key="1">
    <source>
        <dbReference type="ARBA" id="ARBA00000085"/>
    </source>
</evidence>
<dbReference type="GO" id="GO:0016036">
    <property type="term" value="P:cellular response to phosphate starvation"/>
    <property type="evidence" value="ECO:0007669"/>
    <property type="project" value="TreeGrafter"/>
</dbReference>
<proteinExistence type="predicted"/>
<evidence type="ECO:0000256" key="2">
    <source>
        <dbReference type="ARBA" id="ARBA00012438"/>
    </source>
</evidence>
<evidence type="ECO:0000256" key="3">
    <source>
        <dbReference type="ARBA" id="ARBA00022553"/>
    </source>
</evidence>
<dbReference type="InterPro" id="IPR005467">
    <property type="entry name" value="His_kinase_dom"/>
</dbReference>
<gene>
    <name evidence="9" type="ORF">SAMN05661093_05863</name>
</gene>
<dbReference type="AlphaFoldDB" id="A0A1Y5XXZ9"/>
<evidence type="ECO:0000313" key="9">
    <source>
        <dbReference type="EMBL" id="SMD18688.1"/>
    </source>
</evidence>
<feature type="domain" description="Histidine kinase" evidence="8">
    <location>
        <begin position="148"/>
        <end position="377"/>
    </location>
</feature>
<keyword evidence="3" id="KW-0597">Phosphoprotein</keyword>
<dbReference type="PROSITE" id="PS50109">
    <property type="entry name" value="HIS_KIN"/>
    <property type="match status" value="1"/>
</dbReference>
<keyword evidence="4" id="KW-0808">Transferase</keyword>
<dbReference type="Proteomes" id="UP000192674">
    <property type="component" value="Unassembled WGS sequence"/>
</dbReference>
<dbReference type="SMART" id="SM00387">
    <property type="entry name" value="HATPase_c"/>
    <property type="match status" value="1"/>
</dbReference>
<keyword evidence="6" id="KW-0902">Two-component regulatory system</keyword>
<dbReference type="GO" id="GO:0004721">
    <property type="term" value="F:phosphoprotein phosphatase activity"/>
    <property type="evidence" value="ECO:0007669"/>
    <property type="project" value="TreeGrafter"/>
</dbReference>
<dbReference type="Pfam" id="PF02518">
    <property type="entry name" value="HATPase_c"/>
    <property type="match status" value="1"/>
</dbReference>
<dbReference type="OrthoDB" id="5144596at2"/>
<keyword evidence="5 9" id="KW-0418">Kinase</keyword>
<dbReference type="InterPro" id="IPR050351">
    <property type="entry name" value="BphY/WalK/GraS-like"/>
</dbReference>
<evidence type="ECO:0000256" key="5">
    <source>
        <dbReference type="ARBA" id="ARBA00022777"/>
    </source>
</evidence>
<dbReference type="InterPro" id="IPR003594">
    <property type="entry name" value="HATPase_dom"/>
</dbReference>
<protein>
    <recommendedName>
        <fullName evidence="7">Sensor-like histidine kinase SenX3</fullName>
        <ecNumber evidence="2">2.7.13.3</ecNumber>
    </recommendedName>
</protein>
<evidence type="ECO:0000313" key="10">
    <source>
        <dbReference type="Proteomes" id="UP000192674"/>
    </source>
</evidence>
<reference evidence="9 10" key="1">
    <citation type="submission" date="2017-04" db="EMBL/GenBank/DDBJ databases">
        <authorList>
            <person name="Afonso C.L."/>
            <person name="Miller P.J."/>
            <person name="Scott M.A."/>
            <person name="Spackman E."/>
            <person name="Goraichik I."/>
            <person name="Dimitrov K.M."/>
            <person name="Suarez D.L."/>
            <person name="Swayne D.E."/>
        </authorList>
    </citation>
    <scope>NUCLEOTIDE SEQUENCE [LARGE SCALE GENOMIC DNA]</scope>
    <source>
        <strain evidence="9 10">DSM 43828</strain>
    </source>
</reference>
<dbReference type="EMBL" id="FWXV01000005">
    <property type="protein sequence ID" value="SMD18688.1"/>
    <property type="molecule type" value="Genomic_DNA"/>
</dbReference>